<reference evidence="1 3" key="1">
    <citation type="journal article" date="2008" name="Science">
        <title>The Physcomitrella genome reveals evolutionary insights into the conquest of land by plants.</title>
        <authorList>
            <person name="Rensing S."/>
            <person name="Lang D."/>
            <person name="Zimmer A."/>
            <person name="Terry A."/>
            <person name="Salamov A."/>
            <person name="Shapiro H."/>
            <person name="Nishiyama T."/>
            <person name="Perroud P.-F."/>
            <person name="Lindquist E."/>
            <person name="Kamisugi Y."/>
            <person name="Tanahashi T."/>
            <person name="Sakakibara K."/>
            <person name="Fujita T."/>
            <person name="Oishi K."/>
            <person name="Shin-I T."/>
            <person name="Kuroki Y."/>
            <person name="Toyoda A."/>
            <person name="Suzuki Y."/>
            <person name="Hashimoto A."/>
            <person name="Yamaguchi K."/>
            <person name="Sugano A."/>
            <person name="Kohara Y."/>
            <person name="Fujiyama A."/>
            <person name="Anterola A."/>
            <person name="Aoki S."/>
            <person name="Ashton N."/>
            <person name="Barbazuk W.B."/>
            <person name="Barker E."/>
            <person name="Bennetzen J."/>
            <person name="Bezanilla M."/>
            <person name="Blankenship R."/>
            <person name="Cho S.H."/>
            <person name="Dutcher S."/>
            <person name="Estelle M."/>
            <person name="Fawcett J.A."/>
            <person name="Gundlach H."/>
            <person name="Hanada K."/>
            <person name="Heyl A."/>
            <person name="Hicks K.A."/>
            <person name="Hugh J."/>
            <person name="Lohr M."/>
            <person name="Mayer K."/>
            <person name="Melkozernov A."/>
            <person name="Murata T."/>
            <person name="Nelson D."/>
            <person name="Pils B."/>
            <person name="Prigge M."/>
            <person name="Reiss B."/>
            <person name="Renner T."/>
            <person name="Rombauts S."/>
            <person name="Rushton P."/>
            <person name="Sanderfoot A."/>
            <person name="Schween G."/>
            <person name="Shiu S.-H."/>
            <person name="Stueber K."/>
            <person name="Theodoulou F.L."/>
            <person name="Tu H."/>
            <person name="Van de Peer Y."/>
            <person name="Verrier P.J."/>
            <person name="Waters E."/>
            <person name="Wood A."/>
            <person name="Yang L."/>
            <person name="Cove D."/>
            <person name="Cuming A."/>
            <person name="Hasebe M."/>
            <person name="Lucas S."/>
            <person name="Mishler D.B."/>
            <person name="Reski R."/>
            <person name="Grigoriev I."/>
            <person name="Quatrano R.S."/>
            <person name="Boore J.L."/>
        </authorList>
    </citation>
    <scope>NUCLEOTIDE SEQUENCE [LARGE SCALE GENOMIC DNA]</scope>
    <source>
        <strain evidence="2 3">cv. Gransden 2004</strain>
    </source>
</reference>
<dbReference type="InParanoid" id="A0A2K1KJX6"/>
<keyword evidence="3" id="KW-1185">Reference proteome</keyword>
<gene>
    <name evidence="1" type="ORF">PHYPA_007756</name>
</gene>
<dbReference type="EnsemblPlants" id="Pp3c5_16170V3.1">
    <property type="protein sequence ID" value="PAC:32954532.CDS.1"/>
    <property type="gene ID" value="Pp3c5_16170"/>
</dbReference>
<organism evidence="1">
    <name type="scientific">Physcomitrium patens</name>
    <name type="common">Spreading-leaved earth moss</name>
    <name type="synonym">Physcomitrella patens</name>
    <dbReference type="NCBI Taxonomy" id="3218"/>
    <lineage>
        <taxon>Eukaryota</taxon>
        <taxon>Viridiplantae</taxon>
        <taxon>Streptophyta</taxon>
        <taxon>Embryophyta</taxon>
        <taxon>Bryophyta</taxon>
        <taxon>Bryophytina</taxon>
        <taxon>Bryopsida</taxon>
        <taxon>Funariidae</taxon>
        <taxon>Funariales</taxon>
        <taxon>Funariaceae</taxon>
        <taxon>Physcomitrium</taxon>
    </lineage>
</organism>
<dbReference type="EMBL" id="ABEU02000005">
    <property type="protein sequence ID" value="PNR54080.1"/>
    <property type="molecule type" value="Genomic_DNA"/>
</dbReference>
<name>A0A2K1KJX6_PHYPA</name>
<protein>
    <submittedName>
        <fullName evidence="1 2">Uncharacterized protein</fullName>
    </submittedName>
</protein>
<dbReference type="Gramene" id="Pp3c5_16170V3.1">
    <property type="protein sequence ID" value="PAC:32954532.CDS.1"/>
    <property type="gene ID" value="Pp3c5_16170"/>
</dbReference>
<evidence type="ECO:0000313" key="1">
    <source>
        <dbReference type="EMBL" id="PNR54080.1"/>
    </source>
</evidence>
<dbReference type="EnsemblPlants" id="Pp3c5_16170V3.2">
    <property type="protein sequence ID" value="PAC:32954533.CDS.1"/>
    <property type="gene ID" value="Pp3c5_16170"/>
</dbReference>
<evidence type="ECO:0000313" key="2">
    <source>
        <dbReference type="EnsemblPlants" id="PAC:32954532.CDS.1"/>
    </source>
</evidence>
<reference evidence="2" key="3">
    <citation type="submission" date="2020-12" db="UniProtKB">
        <authorList>
            <consortium name="EnsemblPlants"/>
        </authorList>
    </citation>
    <scope>IDENTIFICATION</scope>
</reference>
<evidence type="ECO:0000313" key="3">
    <source>
        <dbReference type="Proteomes" id="UP000006727"/>
    </source>
</evidence>
<accession>A0A2K1KJX6</accession>
<dbReference type="PaxDb" id="3218-PP1S169_3V6.1"/>
<dbReference type="AlphaFoldDB" id="A0A2K1KJX6"/>
<dbReference type="Gramene" id="Pp3c5_16170V3.2">
    <property type="protein sequence ID" value="PAC:32954533.CDS.1"/>
    <property type="gene ID" value="Pp3c5_16170"/>
</dbReference>
<dbReference type="Proteomes" id="UP000006727">
    <property type="component" value="Chromosome 5"/>
</dbReference>
<sequence length="87" mass="9340">MVLGHSRRVDTSTRRRELGFPLLCAAASPSPLSTFSEIEDAPACAQRSASSHSHSLIASVLHVQSVTHPRRACMPCHTPTSTPTDSM</sequence>
<proteinExistence type="predicted"/>
<reference evidence="1 3" key="2">
    <citation type="journal article" date="2018" name="Plant J.">
        <title>The Physcomitrella patens chromosome-scale assembly reveals moss genome structure and evolution.</title>
        <authorList>
            <person name="Lang D."/>
            <person name="Ullrich K.K."/>
            <person name="Murat F."/>
            <person name="Fuchs J."/>
            <person name="Jenkins J."/>
            <person name="Haas F.B."/>
            <person name="Piednoel M."/>
            <person name="Gundlach H."/>
            <person name="Van Bel M."/>
            <person name="Meyberg R."/>
            <person name="Vives C."/>
            <person name="Morata J."/>
            <person name="Symeonidi A."/>
            <person name="Hiss M."/>
            <person name="Muchero W."/>
            <person name="Kamisugi Y."/>
            <person name="Saleh O."/>
            <person name="Blanc G."/>
            <person name="Decker E.L."/>
            <person name="van Gessel N."/>
            <person name="Grimwood J."/>
            <person name="Hayes R.D."/>
            <person name="Graham S.W."/>
            <person name="Gunter L.E."/>
            <person name="McDaniel S.F."/>
            <person name="Hoernstein S.N.W."/>
            <person name="Larsson A."/>
            <person name="Li F.W."/>
            <person name="Perroud P.F."/>
            <person name="Phillips J."/>
            <person name="Ranjan P."/>
            <person name="Rokshar D.S."/>
            <person name="Rothfels C.J."/>
            <person name="Schneider L."/>
            <person name="Shu S."/>
            <person name="Stevenson D.W."/>
            <person name="Thummler F."/>
            <person name="Tillich M."/>
            <person name="Villarreal Aguilar J.C."/>
            <person name="Widiez T."/>
            <person name="Wong G.K."/>
            <person name="Wymore A."/>
            <person name="Zhang Y."/>
            <person name="Zimmer A.D."/>
            <person name="Quatrano R.S."/>
            <person name="Mayer K.F.X."/>
            <person name="Goodstein D."/>
            <person name="Casacuberta J.M."/>
            <person name="Vandepoele K."/>
            <person name="Reski R."/>
            <person name="Cuming A.C."/>
            <person name="Tuskan G.A."/>
            <person name="Maumus F."/>
            <person name="Salse J."/>
            <person name="Schmutz J."/>
            <person name="Rensing S.A."/>
        </authorList>
    </citation>
    <scope>NUCLEOTIDE SEQUENCE [LARGE SCALE GENOMIC DNA]</scope>
    <source>
        <strain evidence="2 3">cv. Gransden 2004</strain>
    </source>
</reference>